<reference evidence="4" key="1">
    <citation type="journal article" date="2013" name="Stand. Genomic Sci.">
        <title>Complete genome sequence of Desulfocapsa sulfexigens, a marine deltaproteobacterium specialized in disproportionating inorganic sulfur compounds.</title>
        <authorList>
            <person name="Finster K.W."/>
            <person name="Kjeldsen K.U."/>
            <person name="Kube M."/>
            <person name="Reinhardt R."/>
            <person name="Mussmann M."/>
            <person name="Amann R."/>
            <person name="Schreiber L."/>
        </authorList>
    </citation>
    <scope>NUCLEOTIDE SEQUENCE [LARGE SCALE GENOMIC DNA]</scope>
    <source>
        <strain evidence="4">DSM 10523 / SB164P1</strain>
    </source>
</reference>
<evidence type="ECO:0000313" key="4">
    <source>
        <dbReference type="Proteomes" id="UP000011721"/>
    </source>
</evidence>
<dbReference type="SUPFAM" id="SSF51230">
    <property type="entry name" value="Single hybrid motif"/>
    <property type="match status" value="1"/>
</dbReference>
<keyword evidence="1" id="KW-0092">Biotin</keyword>
<dbReference type="PANTHER" id="PTHR45266">
    <property type="entry name" value="OXALOACETATE DECARBOXYLASE ALPHA CHAIN"/>
    <property type="match status" value="1"/>
</dbReference>
<dbReference type="InterPro" id="IPR050709">
    <property type="entry name" value="Biotin_Carboxyl_Carrier/Decarb"/>
</dbReference>
<sequence>MKEYKLKINNNSYNVVIKDVTDDAVLAEVNGKQHIVNIDTIENFTAVADSKARAPISAMPSASPAAPMASPPASATAGSGAILTPIPGQIISITVSLGEQVRTGQKLLVLEAMKLENSITATIDGTVSEILIAEGDVVNQGQPLIILT</sequence>
<dbReference type="HOGENOM" id="CLU_016733_5_4_7"/>
<dbReference type="Gene3D" id="2.40.50.100">
    <property type="match status" value="1"/>
</dbReference>
<dbReference type="InterPro" id="IPR000089">
    <property type="entry name" value="Biotin_lipoyl"/>
</dbReference>
<name>M1P8Z7_DESSD</name>
<evidence type="ECO:0000313" key="3">
    <source>
        <dbReference type="EMBL" id="AGF78132.1"/>
    </source>
</evidence>
<dbReference type="eggNOG" id="COG4770">
    <property type="taxonomic scope" value="Bacteria"/>
</dbReference>
<dbReference type="RefSeq" id="WP_015403823.1">
    <property type="nucleotide sequence ID" value="NC_020304.1"/>
</dbReference>
<dbReference type="OrthoDB" id="9812676at2"/>
<dbReference type="STRING" id="1167006.UWK_01574"/>
<keyword evidence="4" id="KW-1185">Reference proteome</keyword>
<accession>M1P8Z7</accession>
<evidence type="ECO:0000259" key="2">
    <source>
        <dbReference type="PROSITE" id="PS50968"/>
    </source>
</evidence>
<dbReference type="Pfam" id="PF00364">
    <property type="entry name" value="Biotin_lipoyl"/>
    <property type="match status" value="1"/>
</dbReference>
<dbReference type="PROSITE" id="PS00188">
    <property type="entry name" value="BIOTIN"/>
    <property type="match status" value="1"/>
</dbReference>
<dbReference type="KEGG" id="dsf:UWK_01574"/>
<organism evidence="3 4">
    <name type="scientific">Desulfocapsa sulfexigens (strain DSM 10523 / SB164P1)</name>
    <dbReference type="NCBI Taxonomy" id="1167006"/>
    <lineage>
        <taxon>Bacteria</taxon>
        <taxon>Pseudomonadati</taxon>
        <taxon>Thermodesulfobacteriota</taxon>
        <taxon>Desulfobulbia</taxon>
        <taxon>Desulfobulbales</taxon>
        <taxon>Desulfocapsaceae</taxon>
        <taxon>Desulfocapsa</taxon>
    </lineage>
</organism>
<proteinExistence type="predicted"/>
<dbReference type="InterPro" id="IPR011053">
    <property type="entry name" value="Single_hybrid_motif"/>
</dbReference>
<dbReference type="EMBL" id="CP003985">
    <property type="protein sequence ID" value="AGF78132.1"/>
    <property type="molecule type" value="Genomic_DNA"/>
</dbReference>
<gene>
    <name evidence="3" type="ordered locus">UWK_01574</name>
</gene>
<dbReference type="InterPro" id="IPR001882">
    <property type="entry name" value="Biotin_BS"/>
</dbReference>
<dbReference type="FunFam" id="2.40.50.100:FF:000003">
    <property type="entry name" value="Acetyl-CoA carboxylase biotin carboxyl carrier protein"/>
    <property type="match status" value="1"/>
</dbReference>
<dbReference type="AlphaFoldDB" id="M1P8Z7"/>
<evidence type="ECO:0000256" key="1">
    <source>
        <dbReference type="ARBA" id="ARBA00023267"/>
    </source>
</evidence>
<dbReference type="PANTHER" id="PTHR45266:SF3">
    <property type="entry name" value="OXALOACETATE DECARBOXYLASE ALPHA CHAIN"/>
    <property type="match status" value="1"/>
</dbReference>
<dbReference type="PROSITE" id="PS50968">
    <property type="entry name" value="BIOTINYL_LIPOYL"/>
    <property type="match status" value="1"/>
</dbReference>
<dbReference type="Proteomes" id="UP000011721">
    <property type="component" value="Chromosome"/>
</dbReference>
<feature type="domain" description="Lipoyl-binding" evidence="2">
    <location>
        <begin position="74"/>
        <end position="148"/>
    </location>
</feature>
<dbReference type="CDD" id="cd06850">
    <property type="entry name" value="biotinyl_domain"/>
    <property type="match status" value="1"/>
</dbReference>
<protein>
    <submittedName>
        <fullName evidence="3">Acetyl/propionyl-CoA carboxylase, alpha subunit</fullName>
    </submittedName>
</protein>